<sequence>MVAIAIFAVLGVLSYRAVSSMIATRDRMEAEYARWRQIARVMQLIDNDLTQLAPRPTGGTVQVQDALTLMRGGTQTQLMLVRHDGSNGGVETHTWHVDDGTLFLTRQREATTTQKKDKSADVGNANASTGADTSTARNDAMLDRVKALNWRFVTSDGKETDTWPPGANLNGLLPAAIKMELELDDVGKVTRLFAVH</sequence>
<keyword evidence="6" id="KW-1133">Transmembrane helix</keyword>
<evidence type="ECO:0000313" key="9">
    <source>
        <dbReference type="EMBL" id="QSI75802.1"/>
    </source>
</evidence>
<name>A0ABX7M207_9RHOO</name>
<accession>A0ABX7M207</accession>
<keyword evidence="5" id="KW-0812">Transmembrane</keyword>
<feature type="compositionally biased region" description="Basic and acidic residues" evidence="8">
    <location>
        <begin position="110"/>
        <end position="120"/>
    </location>
</feature>
<gene>
    <name evidence="9" type="primary">gspJ</name>
    <name evidence="9" type="ORF">JY500_15100</name>
</gene>
<evidence type="ECO:0000313" key="10">
    <source>
        <dbReference type="Proteomes" id="UP000663570"/>
    </source>
</evidence>
<keyword evidence="2" id="KW-1003">Cell membrane</keyword>
<dbReference type="Gene3D" id="2.10.70.20">
    <property type="entry name" value="gspk-gspi-gspj complex like domains"/>
    <property type="match status" value="1"/>
</dbReference>
<dbReference type="Gene3D" id="3.10.610.10">
    <property type="entry name" value="GSPII I/J protein-like"/>
    <property type="match status" value="1"/>
</dbReference>
<comment type="subcellular location">
    <subcellularLocation>
        <location evidence="1">Cell inner membrane</location>
        <topology evidence="1">Single-pass membrane protein</topology>
    </subcellularLocation>
</comment>
<evidence type="ECO:0000256" key="1">
    <source>
        <dbReference type="ARBA" id="ARBA00004377"/>
    </source>
</evidence>
<evidence type="ECO:0000256" key="5">
    <source>
        <dbReference type="ARBA" id="ARBA00022692"/>
    </source>
</evidence>
<keyword evidence="3" id="KW-0488">Methylation</keyword>
<keyword evidence="4" id="KW-0997">Cell inner membrane</keyword>
<proteinExistence type="predicted"/>
<dbReference type="Pfam" id="PF11612">
    <property type="entry name" value="T2SSJ"/>
    <property type="match status" value="1"/>
</dbReference>
<dbReference type="InterPro" id="IPR045584">
    <property type="entry name" value="Pilin-like"/>
</dbReference>
<organism evidence="9 10">
    <name type="scientific">Niveibacterium microcysteis</name>
    <dbReference type="NCBI Taxonomy" id="2811415"/>
    <lineage>
        <taxon>Bacteria</taxon>
        <taxon>Pseudomonadati</taxon>
        <taxon>Pseudomonadota</taxon>
        <taxon>Betaproteobacteria</taxon>
        <taxon>Rhodocyclales</taxon>
        <taxon>Rhodocyclaceae</taxon>
        <taxon>Niveibacterium</taxon>
    </lineage>
</organism>
<feature type="compositionally biased region" description="Polar residues" evidence="8">
    <location>
        <begin position="125"/>
        <end position="136"/>
    </location>
</feature>
<dbReference type="InterPro" id="IPR051621">
    <property type="entry name" value="T2SS_protein_J"/>
</dbReference>
<reference evidence="9 10" key="1">
    <citation type="submission" date="2021-02" db="EMBL/GenBank/DDBJ databases">
        <title>Niveibacterium changnyeongensis HC41.</title>
        <authorList>
            <person name="Kang M."/>
        </authorList>
    </citation>
    <scope>NUCLEOTIDE SEQUENCE [LARGE SCALE GENOMIC DNA]</scope>
    <source>
        <strain evidence="9 10">HC41</strain>
    </source>
</reference>
<evidence type="ECO:0000256" key="8">
    <source>
        <dbReference type="SAM" id="MobiDB-lite"/>
    </source>
</evidence>
<dbReference type="InterPro" id="IPR010055">
    <property type="entry name" value="T2SS_protein-GspJ"/>
</dbReference>
<dbReference type="PANTHER" id="PTHR39583">
    <property type="entry name" value="TYPE II SECRETION SYSTEM PROTEIN J-RELATED"/>
    <property type="match status" value="1"/>
</dbReference>
<keyword evidence="10" id="KW-1185">Reference proteome</keyword>
<protein>
    <submittedName>
        <fullName evidence="9">Type II secretion system minor pseudopilin GspJ</fullName>
    </submittedName>
</protein>
<dbReference type="SUPFAM" id="SSF54523">
    <property type="entry name" value="Pili subunits"/>
    <property type="match status" value="2"/>
</dbReference>
<evidence type="ECO:0000256" key="4">
    <source>
        <dbReference type="ARBA" id="ARBA00022519"/>
    </source>
</evidence>
<evidence type="ECO:0000256" key="3">
    <source>
        <dbReference type="ARBA" id="ARBA00022481"/>
    </source>
</evidence>
<dbReference type="Proteomes" id="UP000663570">
    <property type="component" value="Chromosome"/>
</dbReference>
<evidence type="ECO:0000256" key="2">
    <source>
        <dbReference type="ARBA" id="ARBA00022475"/>
    </source>
</evidence>
<dbReference type="EMBL" id="CP071060">
    <property type="protein sequence ID" value="QSI75802.1"/>
    <property type="molecule type" value="Genomic_DNA"/>
</dbReference>
<evidence type="ECO:0000256" key="7">
    <source>
        <dbReference type="ARBA" id="ARBA00023136"/>
    </source>
</evidence>
<dbReference type="PANTHER" id="PTHR39583:SF2">
    <property type="entry name" value="TYPE II SECRETION SYSTEM PROTEIN J"/>
    <property type="match status" value="1"/>
</dbReference>
<feature type="region of interest" description="Disordered" evidence="8">
    <location>
        <begin position="110"/>
        <end position="136"/>
    </location>
</feature>
<dbReference type="NCBIfam" id="TIGR01711">
    <property type="entry name" value="gspJ"/>
    <property type="match status" value="1"/>
</dbReference>
<keyword evidence="7" id="KW-0472">Membrane</keyword>
<evidence type="ECO:0000256" key="6">
    <source>
        <dbReference type="ARBA" id="ARBA00022989"/>
    </source>
</evidence>